<dbReference type="EMBL" id="JAAARO010000021">
    <property type="protein sequence ID" value="KAF5729476.1"/>
    <property type="molecule type" value="Genomic_DNA"/>
</dbReference>
<name>A0A7J7C6U7_TRIWF</name>
<evidence type="ECO:0000256" key="1">
    <source>
        <dbReference type="ARBA" id="ARBA00009861"/>
    </source>
</evidence>
<dbReference type="PANTHER" id="PTHR31623">
    <property type="entry name" value="F21J9.9"/>
    <property type="match status" value="1"/>
</dbReference>
<proteinExistence type="inferred from homology"/>
<keyword evidence="2" id="KW-0808">Transferase</keyword>
<dbReference type="PANTHER" id="PTHR31623:SF20">
    <property type="entry name" value="VINORINE SYNTHASE-LIKE"/>
    <property type="match status" value="1"/>
</dbReference>
<dbReference type="Pfam" id="PF02458">
    <property type="entry name" value="Transferase"/>
    <property type="match status" value="1"/>
</dbReference>
<dbReference type="InterPro" id="IPR023213">
    <property type="entry name" value="CAT-like_dom_sf"/>
</dbReference>
<dbReference type="AlphaFoldDB" id="A0A7J7C6U7"/>
<dbReference type="Proteomes" id="UP000593562">
    <property type="component" value="Unassembled WGS sequence"/>
</dbReference>
<sequence>MAASRTTLGTTKASLLVQAVNVRPRSMSNLLDGAIGNLFWWGAALANPTDSELNHLVGKMRGGVSLFDDVYLKSLQGEEGFEAMSNLLDQLENRMCWLLLAGVIKTKWGKGIEAWITLVETRMAALEQDPEFLTFASPNPLVTRRFVFDAKSITTLRNKARNEQDEALPSRIEAITSFIWKHYMAASRTTLGTTKASLLVQAVNMRPRSMSKILDGAIGNLFWWGAALANPADSELNHLVEMIRGGVSLFDDDYLKSLQGEEGFEAMSNLLDQLEEIISIEKPDVLAFTSWCYQGVYELDFGFGEPVWAAVMGKAGVEFRNLVVYFETKWGKGIEAWITLDETRMAALEQDPEFLAFASPNPVISSL</sequence>
<comment type="similarity">
    <text evidence="1">Belongs to the plant acyltransferase family.</text>
</comment>
<comment type="caution">
    <text evidence="4">The sequence shown here is derived from an EMBL/GenBank/DDBJ whole genome shotgun (WGS) entry which is preliminary data.</text>
</comment>
<dbReference type="GO" id="GO:0016746">
    <property type="term" value="F:acyltransferase activity"/>
    <property type="evidence" value="ECO:0007669"/>
    <property type="project" value="UniProtKB-KW"/>
</dbReference>
<evidence type="ECO:0000313" key="4">
    <source>
        <dbReference type="EMBL" id="KAF5729476.1"/>
    </source>
</evidence>
<evidence type="ECO:0000313" key="5">
    <source>
        <dbReference type="Proteomes" id="UP000593562"/>
    </source>
</evidence>
<organism evidence="4 5">
    <name type="scientific">Tripterygium wilfordii</name>
    <name type="common">Thunder God vine</name>
    <dbReference type="NCBI Taxonomy" id="458696"/>
    <lineage>
        <taxon>Eukaryota</taxon>
        <taxon>Viridiplantae</taxon>
        <taxon>Streptophyta</taxon>
        <taxon>Embryophyta</taxon>
        <taxon>Tracheophyta</taxon>
        <taxon>Spermatophyta</taxon>
        <taxon>Magnoliopsida</taxon>
        <taxon>eudicotyledons</taxon>
        <taxon>Gunneridae</taxon>
        <taxon>Pentapetalae</taxon>
        <taxon>rosids</taxon>
        <taxon>fabids</taxon>
        <taxon>Celastrales</taxon>
        <taxon>Celastraceae</taxon>
        <taxon>Tripterygium</taxon>
    </lineage>
</organism>
<dbReference type="Gene3D" id="3.30.559.10">
    <property type="entry name" value="Chloramphenicol acetyltransferase-like domain"/>
    <property type="match status" value="2"/>
</dbReference>
<evidence type="ECO:0000256" key="2">
    <source>
        <dbReference type="ARBA" id="ARBA00022679"/>
    </source>
</evidence>
<keyword evidence="5" id="KW-1185">Reference proteome</keyword>
<dbReference type="InParanoid" id="A0A7J7C6U7"/>
<accession>A0A7J7C6U7</accession>
<evidence type="ECO:0000256" key="3">
    <source>
        <dbReference type="ARBA" id="ARBA00023315"/>
    </source>
</evidence>
<keyword evidence="3" id="KW-0012">Acyltransferase</keyword>
<gene>
    <name evidence="4" type="ORF">HS088_TW21G01642</name>
</gene>
<protein>
    <submittedName>
        <fullName evidence="4">Vinorine synthase-like</fullName>
    </submittedName>
</protein>
<reference evidence="4 5" key="1">
    <citation type="journal article" date="2020" name="Nat. Commun.">
        <title>Genome of Tripterygium wilfordii and identification of cytochrome P450 involved in triptolide biosynthesis.</title>
        <authorList>
            <person name="Tu L."/>
            <person name="Su P."/>
            <person name="Zhang Z."/>
            <person name="Gao L."/>
            <person name="Wang J."/>
            <person name="Hu T."/>
            <person name="Zhou J."/>
            <person name="Zhang Y."/>
            <person name="Zhao Y."/>
            <person name="Liu Y."/>
            <person name="Song Y."/>
            <person name="Tong Y."/>
            <person name="Lu Y."/>
            <person name="Yang J."/>
            <person name="Xu C."/>
            <person name="Jia M."/>
            <person name="Peters R.J."/>
            <person name="Huang L."/>
            <person name="Gao W."/>
        </authorList>
    </citation>
    <scope>NUCLEOTIDE SEQUENCE [LARGE SCALE GENOMIC DNA]</scope>
    <source>
        <strain evidence="5">cv. XIE 37</strain>
        <tissue evidence="4">Leaf</tissue>
    </source>
</reference>